<protein>
    <submittedName>
        <fullName evidence="2">Uncharacterized protein</fullName>
    </submittedName>
</protein>
<organism evidence="2 3">
    <name type="scientific">Aspergillus cristatus</name>
    <name type="common">Chinese Fuzhuan brick tea-fermentation fungus</name>
    <name type="synonym">Eurotium cristatum</name>
    <dbReference type="NCBI Taxonomy" id="573508"/>
    <lineage>
        <taxon>Eukaryota</taxon>
        <taxon>Fungi</taxon>
        <taxon>Dikarya</taxon>
        <taxon>Ascomycota</taxon>
        <taxon>Pezizomycotina</taxon>
        <taxon>Eurotiomycetes</taxon>
        <taxon>Eurotiomycetidae</taxon>
        <taxon>Eurotiales</taxon>
        <taxon>Aspergillaceae</taxon>
        <taxon>Aspergillus</taxon>
        <taxon>Aspergillus subgen. Aspergillus</taxon>
    </lineage>
</organism>
<comment type="caution">
    <text evidence="2">The sequence shown here is derived from an EMBL/GenBank/DDBJ whole genome shotgun (WGS) entry which is preliminary data.</text>
</comment>
<dbReference type="VEuPathDB" id="FungiDB:SI65_07787"/>
<dbReference type="AlphaFoldDB" id="A0A1E3B783"/>
<accession>A0A1E3B783</accession>
<evidence type="ECO:0000256" key="1">
    <source>
        <dbReference type="SAM" id="MobiDB-lite"/>
    </source>
</evidence>
<gene>
    <name evidence="2" type="ORF">SI65_07787</name>
</gene>
<dbReference type="EMBL" id="JXNT01000010">
    <property type="protein sequence ID" value="ODM16822.1"/>
    <property type="molecule type" value="Genomic_DNA"/>
</dbReference>
<sequence>MPFPGIKDGLPKGTPRIHSPVQPIIERGDMNFIERMRAEAAWWIAASKGDIKIAVVLGVNRTKPELVLEEWRAAKQDGDNQDYGDDDTQMPTPIESQMVAMALSEKGSIELLGYRLPYDFMITPANAQEGDFVYTTEDLEQYAKHVWMRQGFISVDNL</sequence>
<reference evidence="2 3" key="1">
    <citation type="journal article" date="2016" name="BMC Genomics">
        <title>Comparative genomic and transcriptomic analyses of the Fuzhuan brick tea-fermentation fungus Aspergillus cristatus.</title>
        <authorList>
            <person name="Ge Y."/>
            <person name="Wang Y."/>
            <person name="Liu Y."/>
            <person name="Tan Y."/>
            <person name="Ren X."/>
            <person name="Zhang X."/>
            <person name="Hyde K.D."/>
            <person name="Liu Y."/>
            <person name="Liu Z."/>
        </authorList>
    </citation>
    <scope>NUCLEOTIDE SEQUENCE [LARGE SCALE GENOMIC DNA]</scope>
    <source>
        <strain evidence="2 3">GZAAS20.1005</strain>
    </source>
</reference>
<name>A0A1E3B783_ASPCR</name>
<evidence type="ECO:0000313" key="2">
    <source>
        <dbReference type="EMBL" id="ODM16822.1"/>
    </source>
</evidence>
<proteinExistence type="predicted"/>
<feature type="region of interest" description="Disordered" evidence="1">
    <location>
        <begin position="1"/>
        <end position="20"/>
    </location>
</feature>
<keyword evidence="3" id="KW-1185">Reference proteome</keyword>
<dbReference type="OrthoDB" id="76567at2759"/>
<dbReference type="Proteomes" id="UP000094569">
    <property type="component" value="Unassembled WGS sequence"/>
</dbReference>
<evidence type="ECO:0000313" key="3">
    <source>
        <dbReference type="Proteomes" id="UP000094569"/>
    </source>
</evidence>